<evidence type="ECO:0000313" key="1">
    <source>
        <dbReference type="EMBL" id="KAH3716709.1"/>
    </source>
</evidence>
<keyword evidence="2" id="KW-1185">Reference proteome</keyword>
<dbReference type="AlphaFoldDB" id="A0A9D4C3Z6"/>
<dbReference type="InterPro" id="IPR011042">
    <property type="entry name" value="6-blade_b-propeller_TolB-like"/>
</dbReference>
<accession>A0A9D4C3Z6</accession>
<reference evidence="1" key="2">
    <citation type="submission" date="2020-11" db="EMBL/GenBank/DDBJ databases">
        <authorList>
            <person name="McCartney M.A."/>
            <person name="Auch B."/>
            <person name="Kono T."/>
            <person name="Mallez S."/>
            <person name="Becker A."/>
            <person name="Gohl D.M."/>
            <person name="Silverstein K.A.T."/>
            <person name="Koren S."/>
            <person name="Bechman K.B."/>
            <person name="Herman A."/>
            <person name="Abrahante J.E."/>
            <person name="Garbe J."/>
        </authorList>
    </citation>
    <scope>NUCLEOTIDE SEQUENCE</scope>
    <source>
        <strain evidence="1">Duluth1</strain>
        <tissue evidence="1">Whole animal</tissue>
    </source>
</reference>
<dbReference type="EMBL" id="JAIWYP010000013">
    <property type="protein sequence ID" value="KAH3716709.1"/>
    <property type="molecule type" value="Genomic_DNA"/>
</dbReference>
<dbReference type="Proteomes" id="UP000828390">
    <property type="component" value="Unassembled WGS sequence"/>
</dbReference>
<reference evidence="1" key="1">
    <citation type="journal article" date="2019" name="bioRxiv">
        <title>The Genome of the Zebra Mussel, Dreissena polymorpha: A Resource for Invasive Species Research.</title>
        <authorList>
            <person name="McCartney M.A."/>
            <person name="Auch B."/>
            <person name="Kono T."/>
            <person name="Mallez S."/>
            <person name="Zhang Y."/>
            <person name="Obille A."/>
            <person name="Becker A."/>
            <person name="Abrahante J.E."/>
            <person name="Garbe J."/>
            <person name="Badalamenti J.P."/>
            <person name="Herman A."/>
            <person name="Mangelson H."/>
            <person name="Liachko I."/>
            <person name="Sullivan S."/>
            <person name="Sone E.D."/>
            <person name="Koren S."/>
            <person name="Silverstein K.A.T."/>
            <person name="Beckman K.B."/>
            <person name="Gohl D.M."/>
        </authorList>
    </citation>
    <scope>NUCLEOTIDE SEQUENCE</scope>
    <source>
        <strain evidence="1">Duluth1</strain>
        <tissue evidence="1">Whole animal</tissue>
    </source>
</reference>
<name>A0A9D4C3Z6_DREPO</name>
<evidence type="ECO:0000313" key="2">
    <source>
        <dbReference type="Proteomes" id="UP000828390"/>
    </source>
</evidence>
<gene>
    <name evidence="1" type="ORF">DPMN_059437</name>
</gene>
<sequence length="122" mass="13391">MTLFYSDKIFVTNPFHHKVLTLATDGTVLHTFTDPDLQAPNGIHVTDLGQVLVCGYASRTIIQLDGEGKKKLTTLASKRDGLAYPEHSIHHCGTIFELSRGINGTNVLTKFHENQTINVASS</sequence>
<protein>
    <submittedName>
        <fullName evidence="1">Uncharacterized protein</fullName>
    </submittedName>
</protein>
<proteinExistence type="predicted"/>
<organism evidence="1 2">
    <name type="scientific">Dreissena polymorpha</name>
    <name type="common">Zebra mussel</name>
    <name type="synonym">Mytilus polymorpha</name>
    <dbReference type="NCBI Taxonomy" id="45954"/>
    <lineage>
        <taxon>Eukaryota</taxon>
        <taxon>Metazoa</taxon>
        <taxon>Spiralia</taxon>
        <taxon>Lophotrochozoa</taxon>
        <taxon>Mollusca</taxon>
        <taxon>Bivalvia</taxon>
        <taxon>Autobranchia</taxon>
        <taxon>Heteroconchia</taxon>
        <taxon>Euheterodonta</taxon>
        <taxon>Imparidentia</taxon>
        <taxon>Neoheterodontei</taxon>
        <taxon>Myida</taxon>
        <taxon>Dreissenoidea</taxon>
        <taxon>Dreissenidae</taxon>
        <taxon>Dreissena</taxon>
    </lineage>
</organism>
<comment type="caution">
    <text evidence="1">The sequence shown here is derived from an EMBL/GenBank/DDBJ whole genome shotgun (WGS) entry which is preliminary data.</text>
</comment>
<dbReference type="Gene3D" id="2.120.10.30">
    <property type="entry name" value="TolB, C-terminal domain"/>
    <property type="match status" value="1"/>
</dbReference>
<dbReference type="SUPFAM" id="SSF101898">
    <property type="entry name" value="NHL repeat"/>
    <property type="match status" value="1"/>
</dbReference>